<name>A0A132A1G3_SARSC</name>
<reference evidence="2 3" key="1">
    <citation type="journal article" date="2015" name="Parasit. Vectors">
        <title>Draft genome of the scabies mite.</title>
        <authorList>
            <person name="Rider S.D.Jr."/>
            <person name="Morgan M.S."/>
            <person name="Arlian L.G."/>
        </authorList>
    </citation>
    <scope>NUCLEOTIDE SEQUENCE [LARGE SCALE GENOMIC DNA]</scope>
    <source>
        <strain evidence="2">Arlian Lab</strain>
    </source>
</reference>
<dbReference type="VEuPathDB" id="VectorBase:SSCA010498"/>
<dbReference type="GO" id="GO:0006886">
    <property type="term" value="P:intracellular protein transport"/>
    <property type="evidence" value="ECO:0007669"/>
    <property type="project" value="InterPro"/>
</dbReference>
<dbReference type="Proteomes" id="UP000616769">
    <property type="component" value="Unassembled WGS sequence"/>
</dbReference>
<sequence>MNEFVEVSKGGKFPSGLTEIPFEVLLKPKNNRSLFETYHGYLLRCEIKRPMLVKDIQKVIEFFVEYVKPIDISLPISDSMNLGICKTSGFKSIHFVLTPESIKNVRDKNKVPKFKIKGSIDATICHIWEPFTGELIIEQCEQVIKSIELQFVRIETCGCAENYACEGLRKFAQ</sequence>
<dbReference type="Pfam" id="PF03643">
    <property type="entry name" value="Vps26"/>
    <property type="match status" value="1"/>
</dbReference>
<dbReference type="PANTHER" id="PTHR12233">
    <property type="entry name" value="VACUOLAR PROTEIN SORTING 26 RELATED"/>
    <property type="match status" value="1"/>
</dbReference>
<comment type="similarity">
    <text evidence="1">Belongs to the VPS26 family.</text>
</comment>
<dbReference type="Gene3D" id="2.60.40.640">
    <property type="match status" value="2"/>
</dbReference>
<evidence type="ECO:0000256" key="1">
    <source>
        <dbReference type="ARBA" id="ARBA00009100"/>
    </source>
</evidence>
<dbReference type="AlphaFoldDB" id="A0A132A1G3"/>
<evidence type="ECO:0000313" key="3">
    <source>
        <dbReference type="Proteomes" id="UP000616769"/>
    </source>
</evidence>
<dbReference type="InterPro" id="IPR028934">
    <property type="entry name" value="Vps26-related"/>
</dbReference>
<gene>
    <name evidence="2" type="ORF">QR98_0028610</name>
</gene>
<protein>
    <submittedName>
        <fullName evidence="2">Down syndrome critical region protein 3-like protein</fullName>
    </submittedName>
</protein>
<organism evidence="2 3">
    <name type="scientific">Sarcoptes scabiei</name>
    <name type="common">Itch mite</name>
    <name type="synonym">Acarus scabiei</name>
    <dbReference type="NCBI Taxonomy" id="52283"/>
    <lineage>
        <taxon>Eukaryota</taxon>
        <taxon>Metazoa</taxon>
        <taxon>Ecdysozoa</taxon>
        <taxon>Arthropoda</taxon>
        <taxon>Chelicerata</taxon>
        <taxon>Arachnida</taxon>
        <taxon>Acari</taxon>
        <taxon>Acariformes</taxon>
        <taxon>Sarcoptiformes</taxon>
        <taxon>Astigmata</taxon>
        <taxon>Psoroptidia</taxon>
        <taxon>Sarcoptoidea</taxon>
        <taxon>Sarcoptidae</taxon>
        <taxon>Sarcoptinae</taxon>
        <taxon>Sarcoptes</taxon>
    </lineage>
</organism>
<proteinExistence type="inferred from homology"/>
<evidence type="ECO:0000313" key="2">
    <source>
        <dbReference type="EMBL" id="KPM04415.1"/>
    </source>
</evidence>
<dbReference type="OrthoDB" id="10263384at2759"/>
<comment type="caution">
    <text evidence="2">The sequence shown here is derived from an EMBL/GenBank/DDBJ whole genome shotgun (WGS) entry which is preliminary data.</text>
</comment>
<accession>A0A132A1G3</accession>
<dbReference type="InterPro" id="IPR014752">
    <property type="entry name" value="Arrestin-like_C"/>
</dbReference>
<dbReference type="EMBL" id="JXLN01008777">
    <property type="protein sequence ID" value="KPM04415.1"/>
    <property type="molecule type" value="Genomic_DNA"/>
</dbReference>